<evidence type="ECO:0000259" key="2">
    <source>
        <dbReference type="Pfam" id="PF02350"/>
    </source>
</evidence>
<protein>
    <submittedName>
        <fullName evidence="3">UDP-N-acetylglucosamine 2-epimerase (Non-hydrolysing)</fullName>
    </submittedName>
</protein>
<evidence type="ECO:0000256" key="1">
    <source>
        <dbReference type="RuleBase" id="RU003513"/>
    </source>
</evidence>
<dbReference type="PANTHER" id="PTHR43174:SF1">
    <property type="entry name" value="UDP-N-ACETYLGLUCOSAMINE 2-EPIMERASE"/>
    <property type="match status" value="1"/>
</dbReference>
<dbReference type="Proteomes" id="UP000199412">
    <property type="component" value="Unassembled WGS sequence"/>
</dbReference>
<proteinExistence type="inferred from homology"/>
<dbReference type="RefSeq" id="WP_092788012.1">
    <property type="nucleotide sequence ID" value="NZ_FNAP01000022.1"/>
</dbReference>
<dbReference type="GO" id="GO:0016853">
    <property type="term" value="F:isomerase activity"/>
    <property type="evidence" value="ECO:0007669"/>
    <property type="project" value="UniProtKB-KW"/>
</dbReference>
<dbReference type="Gene3D" id="3.40.50.2000">
    <property type="entry name" value="Glycogen Phosphorylase B"/>
    <property type="match status" value="2"/>
</dbReference>
<dbReference type="STRING" id="69960.SAMN05421720_12221"/>
<organism evidence="3 4">
    <name type="scientific">Rhodospira trueperi</name>
    <dbReference type="NCBI Taxonomy" id="69960"/>
    <lineage>
        <taxon>Bacteria</taxon>
        <taxon>Pseudomonadati</taxon>
        <taxon>Pseudomonadota</taxon>
        <taxon>Alphaproteobacteria</taxon>
        <taxon>Rhodospirillales</taxon>
        <taxon>Rhodospirillaceae</taxon>
        <taxon>Rhodospira</taxon>
    </lineage>
</organism>
<name>A0A1G7HL71_9PROT</name>
<keyword evidence="1" id="KW-0413">Isomerase</keyword>
<dbReference type="PANTHER" id="PTHR43174">
    <property type="entry name" value="UDP-N-ACETYLGLUCOSAMINE 2-EPIMERASE"/>
    <property type="match status" value="1"/>
</dbReference>
<dbReference type="Pfam" id="PF02350">
    <property type="entry name" value="Epimerase_2"/>
    <property type="match status" value="1"/>
</dbReference>
<accession>A0A1G7HL71</accession>
<dbReference type="InterPro" id="IPR029767">
    <property type="entry name" value="WecB-like"/>
</dbReference>
<sequence length="356" mass="41285">MPLHPIKIAFVFGTQAELIKIRPVILGAKFRGWPVLIHKTLQYSSVAKNKNNKLTNIDNKYCYPRDLTNAINLLTKNMEYFICKERPSLVVGVGDTTSVFSAAIACKNRDIAFAHMEAGMRTWDLVDPWPEEFFRKYVDFISSIHVCFDPHDKQNLKREGIPKAQEIPVFKSTVYDSLFEWAKRHNISENKRQILLHLHRRELPYFEFKALINGISNHLRDNPNIDVILMKNRRYQFCSENFSFPCNVRLRERMMRSNFLFELCKSSIVISDSGGVQEECQYLGIPNIIIRNNTERPYLVDGNISFLVGREIKAALPIVLALIDEHLKNKTKVCIKNRHASDAAEIIDYITYQAQF</sequence>
<gene>
    <name evidence="3" type="ORF">SAMN05421720_12221</name>
</gene>
<comment type="similarity">
    <text evidence="1">Belongs to the UDP-N-acetylglucosamine 2-epimerase family.</text>
</comment>
<reference evidence="3 4" key="1">
    <citation type="submission" date="2016-10" db="EMBL/GenBank/DDBJ databases">
        <authorList>
            <person name="de Groot N.N."/>
        </authorList>
    </citation>
    <scope>NUCLEOTIDE SEQUENCE [LARGE SCALE GENOMIC DNA]</scope>
    <source>
        <strain evidence="3 4">ATCC 700224</strain>
    </source>
</reference>
<feature type="domain" description="UDP-N-acetylglucosamine 2-epimerase" evidence="2">
    <location>
        <begin position="69"/>
        <end position="325"/>
    </location>
</feature>
<dbReference type="OrthoDB" id="9803238at2"/>
<dbReference type="EMBL" id="FNAP01000022">
    <property type="protein sequence ID" value="SDF01014.1"/>
    <property type="molecule type" value="Genomic_DNA"/>
</dbReference>
<dbReference type="AlphaFoldDB" id="A0A1G7HL71"/>
<evidence type="ECO:0000313" key="4">
    <source>
        <dbReference type="Proteomes" id="UP000199412"/>
    </source>
</evidence>
<dbReference type="SUPFAM" id="SSF53756">
    <property type="entry name" value="UDP-Glycosyltransferase/glycogen phosphorylase"/>
    <property type="match status" value="1"/>
</dbReference>
<dbReference type="InterPro" id="IPR003331">
    <property type="entry name" value="UDP_GlcNAc_Epimerase_2_dom"/>
</dbReference>
<evidence type="ECO:0000313" key="3">
    <source>
        <dbReference type="EMBL" id="SDF01014.1"/>
    </source>
</evidence>
<keyword evidence="4" id="KW-1185">Reference proteome</keyword>